<dbReference type="InterPro" id="IPR036291">
    <property type="entry name" value="NAD(P)-bd_dom_sf"/>
</dbReference>
<dbReference type="AlphaFoldDB" id="A0A0C1Y5H2"/>
<sequence length="323" mass="34121">MKAIAQTEYGAPEVLELVEVAKPTPEANEVLIKVQSASVDAGVWHLMRGTPFLIRLMYGGLRRPKHPILGSAIAGEVEAVGTNVTQFQPGDRVFSDLSESGFGGFAEYVCAPETAVAPQPTNLTAEAAATVPVSGVSALQALRDVGQLQAGQRVLVIGAAGGVGSFAVQIAKALGAEVTGACSAHKAERVQQLGADRVIDYTHPELTQPAQPYDLIIDTAAYRNFADYLPALKAGGTYVMVGGSTSAFFRAMLLGPWLGKRRDRQIKCLTATPKQADLLALKAMIEAGQVTPLCDRTYPLSQVPDAIRALEQRQVTGKVAIAI</sequence>
<comment type="caution">
    <text evidence="2">The sequence shown here is derived from an EMBL/GenBank/DDBJ whole genome shotgun (WGS) entry which is preliminary data.</text>
</comment>
<dbReference type="CDD" id="cd08267">
    <property type="entry name" value="MDR1"/>
    <property type="match status" value="1"/>
</dbReference>
<dbReference type="SUPFAM" id="SSF50129">
    <property type="entry name" value="GroES-like"/>
    <property type="match status" value="1"/>
</dbReference>
<dbReference type="SMART" id="SM00829">
    <property type="entry name" value="PKS_ER"/>
    <property type="match status" value="1"/>
</dbReference>
<dbReference type="Pfam" id="PF08240">
    <property type="entry name" value="ADH_N"/>
    <property type="match status" value="1"/>
</dbReference>
<reference evidence="2" key="1">
    <citation type="submission" date="2014-11" db="EMBL/GenBank/DDBJ databases">
        <authorList>
            <person name="Malar M.C."/>
            <person name="Sen D."/>
            <person name="Tripathy S."/>
        </authorList>
    </citation>
    <scope>NUCLEOTIDE SEQUENCE</scope>
    <source>
        <strain evidence="2">BDU141951</strain>
    </source>
</reference>
<reference evidence="2" key="3">
    <citation type="submission" date="2020-02" db="EMBL/GenBank/DDBJ databases">
        <authorList>
            <person name="Sarangi A.N."/>
            <person name="Ghosh S."/>
            <person name="Mukherjee M."/>
            <person name="Tripathy S."/>
        </authorList>
    </citation>
    <scope>NUCLEOTIDE SEQUENCE</scope>
    <source>
        <strain evidence="2">BDU141951</strain>
    </source>
</reference>
<protein>
    <submittedName>
        <fullName evidence="2">NAD(P)-dependent alcohol dehydrogenase</fullName>
    </submittedName>
</protein>
<reference evidence="2" key="2">
    <citation type="journal article" date="2015" name="Genome Announc.">
        <title>Draft Genome Sequence of Filamentous Marine Cyanobacterium Lyngbya confervoides Strain BDU141951.</title>
        <authorList>
            <person name="Chandrababunaidu M.M."/>
            <person name="Sen D."/>
            <person name="Tripathy S."/>
        </authorList>
    </citation>
    <scope>NUCLEOTIDE SEQUENCE</scope>
    <source>
        <strain evidence="2">BDU141951</strain>
    </source>
</reference>
<dbReference type="InterPro" id="IPR052733">
    <property type="entry name" value="Chloroplast_QOR"/>
</dbReference>
<dbReference type="GO" id="GO:0016491">
    <property type="term" value="F:oxidoreductase activity"/>
    <property type="evidence" value="ECO:0007669"/>
    <property type="project" value="InterPro"/>
</dbReference>
<dbReference type="InterPro" id="IPR020843">
    <property type="entry name" value="ER"/>
</dbReference>
<evidence type="ECO:0000313" key="2">
    <source>
        <dbReference type="EMBL" id="NEV68682.1"/>
    </source>
</evidence>
<dbReference type="SUPFAM" id="SSF51735">
    <property type="entry name" value="NAD(P)-binding Rossmann-fold domains"/>
    <property type="match status" value="1"/>
</dbReference>
<dbReference type="PANTHER" id="PTHR44013:SF1">
    <property type="entry name" value="ZINC-TYPE ALCOHOL DEHYDROGENASE-LIKE PROTEIN C16A3.02C"/>
    <property type="match status" value="1"/>
</dbReference>
<dbReference type="GO" id="GO:0008270">
    <property type="term" value="F:zinc ion binding"/>
    <property type="evidence" value="ECO:0007669"/>
    <property type="project" value="InterPro"/>
</dbReference>
<dbReference type="Pfam" id="PF13602">
    <property type="entry name" value="ADH_zinc_N_2"/>
    <property type="match status" value="1"/>
</dbReference>
<dbReference type="InterPro" id="IPR013154">
    <property type="entry name" value="ADH-like_N"/>
</dbReference>
<dbReference type="Gene3D" id="3.40.50.720">
    <property type="entry name" value="NAD(P)-binding Rossmann-like Domain"/>
    <property type="match status" value="1"/>
</dbReference>
<dbReference type="Gene3D" id="3.90.180.10">
    <property type="entry name" value="Medium-chain alcohol dehydrogenases, catalytic domain"/>
    <property type="match status" value="1"/>
</dbReference>
<dbReference type="InterPro" id="IPR002364">
    <property type="entry name" value="Quin_OxRdtase/zeta-crystal_CS"/>
</dbReference>
<feature type="domain" description="Enoyl reductase (ER)" evidence="1">
    <location>
        <begin position="10"/>
        <end position="321"/>
    </location>
</feature>
<gene>
    <name evidence="2" type="ORF">QQ91_016340</name>
</gene>
<organism evidence="2">
    <name type="scientific">Lyngbya confervoides BDU141951</name>
    <dbReference type="NCBI Taxonomy" id="1574623"/>
    <lineage>
        <taxon>Bacteria</taxon>
        <taxon>Bacillati</taxon>
        <taxon>Cyanobacteriota</taxon>
        <taxon>Cyanophyceae</taxon>
        <taxon>Oscillatoriophycideae</taxon>
        <taxon>Oscillatoriales</taxon>
        <taxon>Microcoleaceae</taxon>
        <taxon>Lyngbya</taxon>
    </lineage>
</organism>
<proteinExistence type="predicted"/>
<dbReference type="EMBL" id="JTHE02000003">
    <property type="protein sequence ID" value="NEV68682.1"/>
    <property type="molecule type" value="Genomic_DNA"/>
</dbReference>
<dbReference type="PANTHER" id="PTHR44013">
    <property type="entry name" value="ZINC-TYPE ALCOHOL DEHYDROGENASE-LIKE PROTEIN C16A3.02C"/>
    <property type="match status" value="1"/>
</dbReference>
<dbReference type="PROSITE" id="PS01162">
    <property type="entry name" value="QOR_ZETA_CRYSTAL"/>
    <property type="match status" value="1"/>
</dbReference>
<evidence type="ECO:0000259" key="1">
    <source>
        <dbReference type="SMART" id="SM00829"/>
    </source>
</evidence>
<name>A0A0C1Y5H2_9CYAN</name>
<accession>A0A0C1Y5H2</accession>
<dbReference type="InterPro" id="IPR011032">
    <property type="entry name" value="GroES-like_sf"/>
</dbReference>